<reference evidence="7 8" key="1">
    <citation type="submission" date="2017-02" db="EMBL/GenBank/DDBJ databases">
        <authorList>
            <person name="Peterson S.W."/>
        </authorList>
    </citation>
    <scope>NUCLEOTIDE SEQUENCE [LARGE SCALE GENOMIC DNA]</scope>
    <source>
        <strain evidence="7">C6</strain>
    </source>
</reference>
<evidence type="ECO:0000256" key="3">
    <source>
        <dbReference type="ARBA" id="ARBA00022692"/>
    </source>
</evidence>
<sequence length="189" mass="21406">MKQKPPSRIQGFTLVELMVVIVIMAIMASLVMLNINGVDQRKAAQARDFFIMDVQKIAREANDQARVLALEIHPATDVADFSYAVVEYKNPQFTIPTEQQNNAMLNHQKWQKYNEFPQQVLAKNVSFAVQSLDYDVSQARNDDLTQENAPKLIWLGNGEAKPVRIQFYYANEPVGAEIEIDHLGKINAS</sequence>
<dbReference type="InterPro" id="IPR045584">
    <property type="entry name" value="Pilin-like"/>
</dbReference>
<dbReference type="GO" id="GO:0016020">
    <property type="term" value="C:membrane"/>
    <property type="evidence" value="ECO:0007669"/>
    <property type="project" value="UniProtKB-SubCell"/>
</dbReference>
<evidence type="ECO:0000256" key="2">
    <source>
        <dbReference type="ARBA" id="ARBA00022481"/>
    </source>
</evidence>
<keyword evidence="5 6" id="KW-0472">Membrane</keyword>
<organism evidence="7 8">
    <name type="scientific">Acinetobacter johnsonii</name>
    <dbReference type="NCBI Taxonomy" id="40214"/>
    <lineage>
        <taxon>Bacteria</taxon>
        <taxon>Pseudomonadati</taxon>
        <taxon>Pseudomonadota</taxon>
        <taxon>Gammaproteobacteria</taxon>
        <taxon>Moraxellales</taxon>
        <taxon>Moraxellaceae</taxon>
        <taxon>Acinetobacter</taxon>
    </lineage>
</organism>
<dbReference type="GO" id="GO:0015628">
    <property type="term" value="P:protein secretion by the type II secretion system"/>
    <property type="evidence" value="ECO:0007669"/>
    <property type="project" value="InterPro"/>
</dbReference>
<keyword evidence="2" id="KW-0488">Methylation</keyword>
<dbReference type="Proteomes" id="UP000196240">
    <property type="component" value="Unassembled WGS sequence"/>
</dbReference>
<dbReference type="RefSeq" id="WP_087013484.1">
    <property type="nucleotide sequence ID" value="NZ_FUUY01000008.1"/>
</dbReference>
<dbReference type="EMBL" id="FUUY01000008">
    <property type="protein sequence ID" value="SJX22800.1"/>
    <property type="molecule type" value="Genomic_DNA"/>
</dbReference>
<dbReference type="Gene3D" id="3.30.700.10">
    <property type="entry name" value="Glycoprotein, Type 4 Pilin"/>
    <property type="match status" value="1"/>
</dbReference>
<proteinExistence type="predicted"/>
<comment type="subcellular location">
    <subcellularLocation>
        <location evidence="1">Membrane</location>
        <topology evidence="1">Single-pass membrane protein</topology>
    </subcellularLocation>
</comment>
<protein>
    <recommendedName>
        <fullName evidence="9">Type II secretion system protein GspH</fullName>
    </recommendedName>
</protein>
<dbReference type="InterPro" id="IPR012902">
    <property type="entry name" value="N_methyl_site"/>
</dbReference>
<dbReference type="GO" id="GO:0015627">
    <property type="term" value="C:type II protein secretion system complex"/>
    <property type="evidence" value="ECO:0007669"/>
    <property type="project" value="InterPro"/>
</dbReference>
<dbReference type="NCBIfam" id="TIGR02532">
    <property type="entry name" value="IV_pilin_GFxxxE"/>
    <property type="match status" value="1"/>
</dbReference>
<dbReference type="InterPro" id="IPR002416">
    <property type="entry name" value="T2SS_protein-GspH"/>
</dbReference>
<gene>
    <name evidence="7" type="ORF">ACNJC6_02453</name>
</gene>
<evidence type="ECO:0000313" key="8">
    <source>
        <dbReference type="Proteomes" id="UP000196240"/>
    </source>
</evidence>
<feature type="transmembrane region" description="Helical" evidence="6">
    <location>
        <begin position="12"/>
        <end position="33"/>
    </location>
</feature>
<evidence type="ECO:0000256" key="1">
    <source>
        <dbReference type="ARBA" id="ARBA00004167"/>
    </source>
</evidence>
<evidence type="ECO:0000256" key="5">
    <source>
        <dbReference type="ARBA" id="ARBA00023136"/>
    </source>
</evidence>
<evidence type="ECO:0008006" key="9">
    <source>
        <dbReference type="Google" id="ProtNLM"/>
    </source>
</evidence>
<evidence type="ECO:0000256" key="4">
    <source>
        <dbReference type="ARBA" id="ARBA00022989"/>
    </source>
</evidence>
<dbReference type="PROSITE" id="PS00409">
    <property type="entry name" value="PROKAR_NTER_METHYL"/>
    <property type="match status" value="1"/>
</dbReference>
<evidence type="ECO:0000313" key="7">
    <source>
        <dbReference type="EMBL" id="SJX22800.1"/>
    </source>
</evidence>
<dbReference type="AlphaFoldDB" id="A0A1R7QEU3"/>
<dbReference type="PRINTS" id="PR00885">
    <property type="entry name" value="BCTERIALGSPH"/>
</dbReference>
<keyword evidence="3 6" id="KW-0812">Transmembrane</keyword>
<accession>A0A1R7QEU3</accession>
<dbReference type="SUPFAM" id="SSF54523">
    <property type="entry name" value="Pili subunits"/>
    <property type="match status" value="1"/>
</dbReference>
<dbReference type="Pfam" id="PF07963">
    <property type="entry name" value="N_methyl"/>
    <property type="match status" value="1"/>
</dbReference>
<name>A0A1R7QEU3_ACIJO</name>
<evidence type="ECO:0000256" key="6">
    <source>
        <dbReference type="SAM" id="Phobius"/>
    </source>
</evidence>
<keyword evidence="4 6" id="KW-1133">Transmembrane helix</keyword>